<dbReference type="Gene3D" id="2.30.29.30">
    <property type="entry name" value="Pleckstrin-homology domain (PH domain)/Phosphotyrosine-binding domain (PTB)"/>
    <property type="match status" value="1"/>
</dbReference>
<dbReference type="GO" id="GO:0030010">
    <property type="term" value="P:establishment of cell polarity"/>
    <property type="evidence" value="ECO:0007669"/>
    <property type="project" value="TreeGrafter"/>
</dbReference>
<feature type="region of interest" description="Disordered" evidence="1">
    <location>
        <begin position="778"/>
        <end position="810"/>
    </location>
</feature>
<dbReference type="InterPro" id="IPR010481">
    <property type="entry name" value="Cdc24/Scd1_N"/>
</dbReference>
<protein>
    <recommendedName>
        <fullName evidence="2">DH domain-containing protein</fullName>
    </recommendedName>
</protein>
<dbReference type="Proteomes" id="UP000800041">
    <property type="component" value="Unassembled WGS sequence"/>
</dbReference>
<dbReference type="AlphaFoldDB" id="A0A6G1GTD5"/>
<dbReference type="PANTHER" id="PTHR47339">
    <property type="entry name" value="CELL DIVISION CONTROL PROTEIN 24"/>
    <property type="match status" value="1"/>
</dbReference>
<dbReference type="InterPro" id="IPR053026">
    <property type="entry name" value="CDC42_GEF"/>
</dbReference>
<dbReference type="InterPro" id="IPR011993">
    <property type="entry name" value="PH-like_dom_sf"/>
</dbReference>
<dbReference type="GO" id="GO:0005634">
    <property type="term" value="C:nucleus"/>
    <property type="evidence" value="ECO:0007669"/>
    <property type="project" value="TreeGrafter"/>
</dbReference>
<dbReference type="Gene3D" id="1.20.900.10">
    <property type="entry name" value="Dbl homology (DH) domain"/>
    <property type="match status" value="1"/>
</dbReference>
<feature type="compositionally biased region" description="Pro residues" evidence="1">
    <location>
        <begin position="18"/>
        <end position="27"/>
    </location>
</feature>
<evidence type="ECO:0000313" key="4">
    <source>
        <dbReference type="Proteomes" id="UP000800041"/>
    </source>
</evidence>
<feature type="compositionally biased region" description="Acidic residues" evidence="1">
    <location>
        <begin position="559"/>
        <end position="571"/>
    </location>
</feature>
<dbReference type="GO" id="GO:0005737">
    <property type="term" value="C:cytoplasm"/>
    <property type="evidence" value="ECO:0007669"/>
    <property type="project" value="TreeGrafter"/>
</dbReference>
<evidence type="ECO:0000256" key="1">
    <source>
        <dbReference type="SAM" id="MobiDB-lite"/>
    </source>
</evidence>
<dbReference type="InterPro" id="IPR033511">
    <property type="entry name" value="Cdc24/Scd1_PH_dom"/>
</dbReference>
<feature type="region of interest" description="Disordered" evidence="1">
    <location>
        <begin position="712"/>
        <end position="759"/>
    </location>
</feature>
<sequence>MSMRSSNSTTATTYSTLTPPPPIPPLTPHNSGPLEATDNVLNRRAEKETSLFQICLNLRQRLRGVPEFENTLVEEEQDADEDTDPVTLLWRTFRRGYPLLTIYNALGPERRLEMDQTKKLEGRKREQAATFAFLKACMGDLSIPAEDCFIITDLYNDDTTGFVKVTKVINRVLDILVHRGVIDERVAEAGPTYAAGTKRTQRQHIIEELVKTERTYVQHLELLQDFKKLVEERGIIAGDAIHDIFLNLNSLLDFQRRFLIRVEQTNAQPEEEQNWGKLFVLYRDAFKVYEPYIANQKRCEEVAMREFDKLRETGGSSEMRQMVESPTVFSSFLLKPFQRLAKYPLLLKELRDKGGLDEDRKNDISIGIEAASDVLLRTNAAVDREERAEAVEELRTRVEDWKGHRIEGFGELLMHGMFTVLKGDSINPKDPEREYKIYLFEMILLCCKEVKADRQKKKVKPRLQLKGRIFMQNVTETISLGKPGSYTCQIFWKGDPGIENFVIKFQTEEAMKKWAAQVDTQRRLCRDQARISNNTRQTSTSATEFTYLRDQREPMDNPYQEEDLDEDDEDSNTVVSGSAHGSEYSMGRNGSSTSLAMRQRAGTGDSYNPQVPMTAPARFPMPQNMHQPALQLRTQQLSSATPASPGDRMAAESYFSPTTESPMSTRTSTSSAGHNYPFPRQAHPNGWHSEDQSRFTAPAMGRLTQASYSGYQNGARSMRPSLPPSSSQQAMSPSSRLRSASSPDIQNPIQARVPTGAPPLPEIPPFPTHYAYTPGIGHRSQTSSPNNSAFMSGGRVNPPPRMQSRGQSADQTYYDPRYVPTRTMTGTPADQRTLSPPLPTTQESDGLANGGLLNSGLSQVKVKVIVPAAGSSMTLIVGTNITYTSLKDRIDAKLQRMTSLSLSSGQVKLKYVDEGDFVGIQNDDDVQTAFETWREQQRDVVQQGMGEIELFCQ</sequence>
<dbReference type="InterPro" id="IPR000219">
    <property type="entry name" value="DH_dom"/>
</dbReference>
<dbReference type="GO" id="GO:0005085">
    <property type="term" value="F:guanyl-nucleotide exchange factor activity"/>
    <property type="evidence" value="ECO:0007669"/>
    <property type="project" value="InterPro"/>
</dbReference>
<dbReference type="Pfam" id="PF00621">
    <property type="entry name" value="RhoGEF"/>
    <property type="match status" value="1"/>
</dbReference>
<dbReference type="PANTHER" id="PTHR47339:SF1">
    <property type="entry name" value="CELL DIVISION CONTROL PROTEIN 24"/>
    <property type="match status" value="1"/>
</dbReference>
<dbReference type="SUPFAM" id="SSF50729">
    <property type="entry name" value="PH domain-like"/>
    <property type="match status" value="1"/>
</dbReference>
<feature type="compositionally biased region" description="Polar residues" evidence="1">
    <location>
        <begin position="779"/>
        <end position="790"/>
    </location>
</feature>
<dbReference type="GO" id="GO:0043332">
    <property type="term" value="C:mating projection tip"/>
    <property type="evidence" value="ECO:0007669"/>
    <property type="project" value="TreeGrafter"/>
</dbReference>
<evidence type="ECO:0000313" key="3">
    <source>
        <dbReference type="EMBL" id="KAF1984226.1"/>
    </source>
</evidence>
<dbReference type="CDD" id="cd00160">
    <property type="entry name" value="RhoGEF"/>
    <property type="match status" value="1"/>
</dbReference>
<dbReference type="CDD" id="cd13246">
    <property type="entry name" value="PH_Scd1"/>
    <property type="match status" value="1"/>
</dbReference>
<feature type="domain" description="DH" evidence="2">
    <location>
        <begin position="201"/>
        <end position="381"/>
    </location>
</feature>
<dbReference type="GO" id="GO:0000935">
    <property type="term" value="C:division septum"/>
    <property type="evidence" value="ECO:0007669"/>
    <property type="project" value="TreeGrafter"/>
</dbReference>
<dbReference type="FunFam" id="3.10.20.90:FF:000176">
    <property type="entry name" value="Rho guanyl nucleotide exchange factor"/>
    <property type="match status" value="1"/>
</dbReference>
<dbReference type="Pfam" id="PF15411">
    <property type="entry name" value="PH_10"/>
    <property type="match status" value="1"/>
</dbReference>
<feature type="compositionally biased region" description="Polar residues" evidence="1">
    <location>
        <begin position="655"/>
        <end position="673"/>
    </location>
</feature>
<dbReference type="InterPro" id="IPR035899">
    <property type="entry name" value="DBL_dom_sf"/>
</dbReference>
<feature type="region of interest" description="Disordered" evidence="1">
    <location>
        <begin position="1"/>
        <end position="36"/>
    </location>
</feature>
<feature type="compositionally biased region" description="Polar residues" evidence="1">
    <location>
        <begin position="530"/>
        <end position="544"/>
    </location>
</feature>
<dbReference type="SMART" id="SM00325">
    <property type="entry name" value="RhoGEF"/>
    <property type="match status" value="1"/>
</dbReference>
<feature type="region of interest" description="Disordered" evidence="1">
    <location>
        <begin position="529"/>
        <end position="622"/>
    </location>
</feature>
<proteinExistence type="predicted"/>
<dbReference type="Pfam" id="PF06395">
    <property type="entry name" value="CDC24"/>
    <property type="match status" value="1"/>
</dbReference>
<reference evidence="3" key="1">
    <citation type="journal article" date="2020" name="Stud. Mycol.">
        <title>101 Dothideomycetes genomes: a test case for predicting lifestyles and emergence of pathogens.</title>
        <authorList>
            <person name="Haridas S."/>
            <person name="Albert R."/>
            <person name="Binder M."/>
            <person name="Bloem J."/>
            <person name="Labutti K."/>
            <person name="Salamov A."/>
            <person name="Andreopoulos B."/>
            <person name="Baker S."/>
            <person name="Barry K."/>
            <person name="Bills G."/>
            <person name="Bluhm B."/>
            <person name="Cannon C."/>
            <person name="Castanera R."/>
            <person name="Culley D."/>
            <person name="Daum C."/>
            <person name="Ezra D."/>
            <person name="Gonzalez J."/>
            <person name="Henrissat B."/>
            <person name="Kuo A."/>
            <person name="Liang C."/>
            <person name="Lipzen A."/>
            <person name="Lutzoni F."/>
            <person name="Magnuson J."/>
            <person name="Mondo S."/>
            <person name="Nolan M."/>
            <person name="Ohm R."/>
            <person name="Pangilinan J."/>
            <person name="Park H.-J."/>
            <person name="Ramirez L."/>
            <person name="Alfaro M."/>
            <person name="Sun H."/>
            <person name="Tritt A."/>
            <person name="Yoshinaga Y."/>
            <person name="Zwiers L.-H."/>
            <person name="Turgeon B."/>
            <person name="Goodwin S."/>
            <person name="Spatafora J."/>
            <person name="Crous P."/>
            <person name="Grigoriev I."/>
        </authorList>
    </citation>
    <scope>NUCLEOTIDE SEQUENCE</scope>
    <source>
        <strain evidence="3">CBS 113979</strain>
    </source>
</reference>
<evidence type="ECO:0000259" key="2">
    <source>
        <dbReference type="PROSITE" id="PS50010"/>
    </source>
</evidence>
<dbReference type="EMBL" id="ML977169">
    <property type="protein sequence ID" value="KAF1984226.1"/>
    <property type="molecule type" value="Genomic_DNA"/>
</dbReference>
<feature type="region of interest" description="Disordered" evidence="1">
    <location>
        <begin position="822"/>
        <end position="841"/>
    </location>
</feature>
<dbReference type="SUPFAM" id="SSF54277">
    <property type="entry name" value="CAD &amp; PB1 domains"/>
    <property type="match status" value="1"/>
</dbReference>
<dbReference type="OrthoDB" id="1594986at2759"/>
<feature type="region of interest" description="Disordered" evidence="1">
    <location>
        <begin position="636"/>
        <end position="692"/>
    </location>
</feature>
<dbReference type="Gene3D" id="3.10.20.90">
    <property type="entry name" value="Phosphatidylinositol 3-kinase Catalytic Subunit, Chain A, domain 1"/>
    <property type="match status" value="1"/>
</dbReference>
<accession>A0A6G1GTD5</accession>
<gene>
    <name evidence="3" type="ORF">K402DRAFT_413984</name>
</gene>
<dbReference type="SUPFAM" id="SSF48065">
    <property type="entry name" value="DBL homology domain (DH-domain)"/>
    <property type="match status" value="1"/>
</dbReference>
<feature type="compositionally biased region" description="Low complexity" evidence="1">
    <location>
        <begin position="715"/>
        <end position="743"/>
    </location>
</feature>
<dbReference type="GO" id="GO:0031106">
    <property type="term" value="P:septin ring organization"/>
    <property type="evidence" value="ECO:0007669"/>
    <property type="project" value="TreeGrafter"/>
</dbReference>
<feature type="compositionally biased region" description="Low complexity" evidence="1">
    <location>
        <begin position="1"/>
        <end position="17"/>
    </location>
</feature>
<dbReference type="PROSITE" id="PS50010">
    <property type="entry name" value="DH_2"/>
    <property type="match status" value="1"/>
</dbReference>
<organism evidence="3 4">
    <name type="scientific">Aulographum hederae CBS 113979</name>
    <dbReference type="NCBI Taxonomy" id="1176131"/>
    <lineage>
        <taxon>Eukaryota</taxon>
        <taxon>Fungi</taxon>
        <taxon>Dikarya</taxon>
        <taxon>Ascomycota</taxon>
        <taxon>Pezizomycotina</taxon>
        <taxon>Dothideomycetes</taxon>
        <taxon>Pleosporomycetidae</taxon>
        <taxon>Aulographales</taxon>
        <taxon>Aulographaceae</taxon>
    </lineage>
</organism>
<name>A0A6G1GTD5_9PEZI</name>
<dbReference type="CDD" id="cd05992">
    <property type="entry name" value="PB1"/>
    <property type="match status" value="1"/>
</dbReference>
<keyword evidence="4" id="KW-1185">Reference proteome</keyword>